<dbReference type="Pfam" id="PF05128">
    <property type="entry name" value="DUF697"/>
    <property type="match status" value="1"/>
</dbReference>
<keyword evidence="4" id="KW-0472">Membrane</keyword>
<dbReference type="InterPro" id="IPR021147">
    <property type="entry name" value="DUF697"/>
</dbReference>
<accession>A0A3G8YAU7</accession>
<evidence type="ECO:0000256" key="4">
    <source>
        <dbReference type="ARBA" id="ARBA00023136"/>
    </source>
</evidence>
<dbReference type="OrthoDB" id="9255830at2"/>
<evidence type="ECO:0000256" key="2">
    <source>
        <dbReference type="ARBA" id="ARBA00022692"/>
    </source>
</evidence>
<proteinExistence type="predicted"/>
<dbReference type="KEGG" id="dph:EHF33_04215"/>
<comment type="subcellular location">
    <subcellularLocation>
        <location evidence="1">Membrane</location>
        <topology evidence="1">Multi-pass membrane protein</topology>
    </subcellularLocation>
</comment>
<organism evidence="6 7">
    <name type="scientific">Deinococcus psychrotolerans</name>
    <dbReference type="NCBI Taxonomy" id="2489213"/>
    <lineage>
        <taxon>Bacteria</taxon>
        <taxon>Thermotogati</taxon>
        <taxon>Deinococcota</taxon>
        <taxon>Deinococci</taxon>
        <taxon>Deinococcales</taxon>
        <taxon>Deinococcaceae</taxon>
        <taxon>Deinococcus</taxon>
    </lineage>
</organism>
<name>A0A3G8YAU7_9DEIO</name>
<sequence length="224" mass="24620">MLPLLKQVLDNFNFDIDADKSREENAEGVIRNAALLAGAVAVEPLPFADLLLITPLQIKMVLHVGKVYGFEITAERAREIIQELGVTVAYGMVARQVMRSLAKLALPIVGGLITAPAVYGWTYALGRLSEQYFEQKRLGLPFDKDQRTQVVQEAKKTTKNILPSASDFTDLASELRRRAEERSKNAAGPHKAKPADKTVDAAPVDLTKDAVKAEQPKAEQTKLN</sequence>
<dbReference type="RefSeq" id="WP_124868169.1">
    <property type="nucleotide sequence ID" value="NZ_CP034183.1"/>
</dbReference>
<keyword evidence="7" id="KW-1185">Reference proteome</keyword>
<dbReference type="Proteomes" id="UP000276417">
    <property type="component" value="Chromosome 1"/>
</dbReference>
<protein>
    <submittedName>
        <fullName evidence="6">DUF697 domain-containing protein</fullName>
    </submittedName>
</protein>
<feature type="compositionally biased region" description="Basic and acidic residues" evidence="5">
    <location>
        <begin position="174"/>
        <end position="184"/>
    </location>
</feature>
<evidence type="ECO:0000256" key="3">
    <source>
        <dbReference type="ARBA" id="ARBA00022989"/>
    </source>
</evidence>
<keyword evidence="2" id="KW-0812">Transmembrane</keyword>
<feature type="region of interest" description="Disordered" evidence="5">
    <location>
        <begin position="174"/>
        <end position="224"/>
    </location>
</feature>
<keyword evidence="3" id="KW-1133">Transmembrane helix</keyword>
<gene>
    <name evidence="6" type="ORF">EHF33_04215</name>
</gene>
<evidence type="ECO:0000313" key="7">
    <source>
        <dbReference type="Proteomes" id="UP000276417"/>
    </source>
</evidence>
<evidence type="ECO:0000313" key="6">
    <source>
        <dbReference type="EMBL" id="AZI42050.1"/>
    </source>
</evidence>
<feature type="compositionally biased region" description="Basic and acidic residues" evidence="5">
    <location>
        <begin position="206"/>
        <end position="224"/>
    </location>
</feature>
<evidence type="ECO:0000256" key="5">
    <source>
        <dbReference type="SAM" id="MobiDB-lite"/>
    </source>
</evidence>
<dbReference type="GO" id="GO:0016020">
    <property type="term" value="C:membrane"/>
    <property type="evidence" value="ECO:0007669"/>
    <property type="project" value="UniProtKB-SubCell"/>
</dbReference>
<dbReference type="AlphaFoldDB" id="A0A3G8YAU7"/>
<reference evidence="6 7" key="1">
    <citation type="submission" date="2018-11" db="EMBL/GenBank/DDBJ databases">
        <title>Deinococcus shelandsis sp. nov., isolated from South Shetland Islands soil of Antarctica.</title>
        <authorList>
            <person name="Tian J."/>
        </authorList>
    </citation>
    <scope>NUCLEOTIDE SEQUENCE [LARGE SCALE GENOMIC DNA]</scope>
    <source>
        <strain evidence="6 7">S14-83T</strain>
    </source>
</reference>
<dbReference type="EMBL" id="CP034183">
    <property type="protein sequence ID" value="AZI42050.1"/>
    <property type="molecule type" value="Genomic_DNA"/>
</dbReference>
<evidence type="ECO:0000256" key="1">
    <source>
        <dbReference type="ARBA" id="ARBA00004141"/>
    </source>
</evidence>